<dbReference type="STRING" id="1291764.GCA_001311235_01900"/>
<dbReference type="InterPro" id="IPR005650">
    <property type="entry name" value="BlaI_family"/>
</dbReference>
<evidence type="ECO:0000256" key="3">
    <source>
        <dbReference type="ARBA" id="ARBA00023125"/>
    </source>
</evidence>
<dbReference type="OrthoDB" id="1849040at2"/>
<comment type="caution">
    <text evidence="5">The sequence shown here is derived from an EMBL/GenBank/DDBJ whole genome shotgun (WGS) entry which is preliminary data.</text>
</comment>
<gene>
    <name evidence="5" type="ORF">RT41_GL001651</name>
</gene>
<accession>A0A2A5RKZ0</accession>
<comment type="similarity">
    <text evidence="1">Belongs to the BlaI transcriptional regulatory family.</text>
</comment>
<organism evidence="5 6">
    <name type="scientific">Lactococcus fujiensis JCM 16395</name>
    <dbReference type="NCBI Taxonomy" id="1291764"/>
    <lineage>
        <taxon>Bacteria</taxon>
        <taxon>Bacillati</taxon>
        <taxon>Bacillota</taxon>
        <taxon>Bacilli</taxon>
        <taxon>Lactobacillales</taxon>
        <taxon>Streptococcaceae</taxon>
        <taxon>Lactococcus</taxon>
    </lineage>
</organism>
<dbReference type="AlphaFoldDB" id="A0A2A5RKZ0"/>
<keyword evidence="3" id="KW-0238">DNA-binding</keyword>
<keyword evidence="4" id="KW-0804">Transcription</keyword>
<name>A0A2A5RKZ0_9LACT</name>
<dbReference type="Proteomes" id="UP000218181">
    <property type="component" value="Unassembled WGS sequence"/>
</dbReference>
<dbReference type="Gene3D" id="1.10.10.10">
    <property type="entry name" value="Winged helix-like DNA-binding domain superfamily/Winged helix DNA-binding domain"/>
    <property type="match status" value="1"/>
</dbReference>
<evidence type="ECO:0000313" key="6">
    <source>
        <dbReference type="Proteomes" id="UP000218181"/>
    </source>
</evidence>
<keyword evidence="2" id="KW-0805">Transcription regulation</keyword>
<proteinExistence type="inferred from homology"/>
<protein>
    <submittedName>
        <fullName evidence="5">Uncharacterized protein</fullName>
    </submittedName>
</protein>
<dbReference type="InterPro" id="IPR036388">
    <property type="entry name" value="WH-like_DNA-bd_sf"/>
</dbReference>
<keyword evidence="6" id="KW-1185">Reference proteome</keyword>
<sequence length="141" mass="16102">MTDEFNLSDSEIVVMRILWTLGDISSEEIIAAIPDFYQWSPSTVRTFLARLTKKGITSSTRKGHKFIYHAQKTEDEVIQLLTSELLHKICAMKQTDVVINLIDYGEFTADDKSRINRHLSAKTEVDKVSCDCLSKFHICNC</sequence>
<dbReference type="EMBL" id="JXJU01000006">
    <property type="protein sequence ID" value="PCR99845.1"/>
    <property type="molecule type" value="Genomic_DNA"/>
</dbReference>
<reference evidence="5 6" key="1">
    <citation type="submission" date="2014-12" db="EMBL/GenBank/DDBJ databases">
        <title>Draft genome sequences of 10 type strains of Lactococcus.</title>
        <authorList>
            <person name="Sun Z."/>
            <person name="Zhong Z."/>
            <person name="Liu W."/>
            <person name="Zhang W."/>
            <person name="Zhang H."/>
        </authorList>
    </citation>
    <scope>NUCLEOTIDE SEQUENCE [LARGE SCALE GENOMIC DNA]</scope>
    <source>
        <strain evidence="5 6">JCM 16395</strain>
    </source>
</reference>
<dbReference type="GO" id="GO:0045892">
    <property type="term" value="P:negative regulation of DNA-templated transcription"/>
    <property type="evidence" value="ECO:0007669"/>
    <property type="project" value="InterPro"/>
</dbReference>
<dbReference type="Pfam" id="PF03965">
    <property type="entry name" value="Penicillinase_R"/>
    <property type="match status" value="1"/>
</dbReference>
<dbReference type="GO" id="GO:0003677">
    <property type="term" value="F:DNA binding"/>
    <property type="evidence" value="ECO:0007669"/>
    <property type="project" value="UniProtKB-KW"/>
</dbReference>
<dbReference type="InterPro" id="IPR036390">
    <property type="entry name" value="WH_DNA-bd_sf"/>
</dbReference>
<evidence type="ECO:0000256" key="2">
    <source>
        <dbReference type="ARBA" id="ARBA00023015"/>
    </source>
</evidence>
<dbReference type="SUPFAM" id="SSF46785">
    <property type="entry name" value="Winged helix' DNA-binding domain"/>
    <property type="match status" value="1"/>
</dbReference>
<evidence type="ECO:0000256" key="4">
    <source>
        <dbReference type="ARBA" id="ARBA00023163"/>
    </source>
</evidence>
<dbReference type="PIRSF" id="PIRSF019455">
    <property type="entry name" value="CopR_AtkY"/>
    <property type="match status" value="1"/>
</dbReference>
<evidence type="ECO:0000256" key="1">
    <source>
        <dbReference type="ARBA" id="ARBA00011046"/>
    </source>
</evidence>
<evidence type="ECO:0000313" key="5">
    <source>
        <dbReference type="EMBL" id="PCR99845.1"/>
    </source>
</evidence>
<dbReference type="RefSeq" id="WP_096818185.1">
    <property type="nucleotide sequence ID" value="NZ_JXJU01000006.1"/>
</dbReference>